<dbReference type="CDD" id="cd03030">
    <property type="entry name" value="GRX_SH3BGR"/>
    <property type="match status" value="1"/>
</dbReference>
<accession>V5GMF4</accession>
<proteinExistence type="inferred from homology"/>
<comment type="similarity">
    <text evidence="1">Belongs to the SH3BGR family.</text>
</comment>
<dbReference type="PANTHER" id="PTHR12232">
    <property type="entry name" value="SH3 DOMAIN-BINDING GLUTAMIC ACID-RICH-LIKE PROTEIN"/>
    <property type="match status" value="1"/>
</dbReference>
<protein>
    <submittedName>
        <fullName evidence="3">SH3 domain-binding glutamic acid-rich protein</fullName>
    </submittedName>
</protein>
<dbReference type="EMBL" id="GALX01005674">
    <property type="protein sequence ID" value="JAB62792.1"/>
    <property type="molecule type" value="Transcribed_RNA"/>
</dbReference>
<gene>
    <name evidence="3" type="primary">SH3BG</name>
</gene>
<feature type="compositionally biased region" description="Basic and acidic residues" evidence="2">
    <location>
        <begin position="181"/>
        <end position="223"/>
    </location>
</feature>
<dbReference type="Gene3D" id="3.40.30.10">
    <property type="entry name" value="Glutaredoxin"/>
    <property type="match status" value="1"/>
</dbReference>
<evidence type="ECO:0000313" key="3">
    <source>
        <dbReference type="EMBL" id="JAB62792.1"/>
    </source>
</evidence>
<dbReference type="InterPro" id="IPR051033">
    <property type="entry name" value="SH3BGR"/>
</dbReference>
<dbReference type="SUPFAM" id="SSF52833">
    <property type="entry name" value="Thioredoxin-like"/>
    <property type="match status" value="1"/>
</dbReference>
<dbReference type="InterPro" id="IPR006993">
    <property type="entry name" value="Glut_rich_SH3-bd"/>
</dbReference>
<feature type="compositionally biased region" description="Basic and acidic residues" evidence="2">
    <location>
        <begin position="128"/>
        <end position="169"/>
    </location>
</feature>
<dbReference type="AlphaFoldDB" id="V5GMF4"/>
<dbReference type="InterPro" id="IPR036249">
    <property type="entry name" value="Thioredoxin-like_sf"/>
</dbReference>
<dbReference type="Pfam" id="PF04908">
    <property type="entry name" value="SH3BGR"/>
    <property type="match status" value="1"/>
</dbReference>
<dbReference type="GO" id="GO:0005737">
    <property type="term" value="C:cytoplasm"/>
    <property type="evidence" value="ECO:0007669"/>
    <property type="project" value="TreeGrafter"/>
</dbReference>
<evidence type="ECO:0000256" key="1">
    <source>
        <dbReference type="ARBA" id="ARBA00007764"/>
    </source>
</evidence>
<name>V5GMF4_ANOGL</name>
<feature type="compositionally biased region" description="Acidic residues" evidence="2">
    <location>
        <begin position="170"/>
        <end position="179"/>
    </location>
</feature>
<dbReference type="PANTHER" id="PTHR12232:SF15">
    <property type="entry name" value="SH3 DOMAIN-BINDING GLUTAMIC ACID-RICH PROTEIN HOMOLOG"/>
    <property type="match status" value="1"/>
</dbReference>
<evidence type="ECO:0000256" key="2">
    <source>
        <dbReference type="SAM" id="MobiDB-lite"/>
    </source>
</evidence>
<sequence length="223" mass="25037">MVIKVYISGISGNKEVKKRQQRVLLILDSKNVKYEVIDIAEPGAEEVKDFMQNKCTSLGATISDPSPRHPLPPQIFNDDDYCGDYDQFDMANEIDEMEKFLKLESTDSDVNLTSNAEIQLKNGEVTPDETKSEVETKEEGEIKENEVPNEQEKTESEEKSNDAEVKGEEEPKENEDTEVSVESKNETEDTTETKSEENTAEGAGDKAENEENSKTEDEKADEA</sequence>
<organism evidence="3">
    <name type="scientific">Anoplophora glabripennis</name>
    <name type="common">Asian longhorn beetle</name>
    <name type="synonym">Anoplophora nobilis</name>
    <dbReference type="NCBI Taxonomy" id="217634"/>
    <lineage>
        <taxon>Eukaryota</taxon>
        <taxon>Metazoa</taxon>
        <taxon>Ecdysozoa</taxon>
        <taxon>Arthropoda</taxon>
        <taxon>Hexapoda</taxon>
        <taxon>Insecta</taxon>
        <taxon>Pterygota</taxon>
        <taxon>Neoptera</taxon>
        <taxon>Endopterygota</taxon>
        <taxon>Coleoptera</taxon>
        <taxon>Polyphaga</taxon>
        <taxon>Cucujiformia</taxon>
        <taxon>Chrysomeloidea</taxon>
        <taxon>Cerambycidae</taxon>
        <taxon>Lamiinae</taxon>
        <taxon>Lamiini</taxon>
        <taxon>Anoplophora</taxon>
    </lineage>
</organism>
<feature type="region of interest" description="Disordered" evidence="2">
    <location>
        <begin position="115"/>
        <end position="223"/>
    </location>
</feature>
<reference evidence="3" key="1">
    <citation type="submission" date="2013-07" db="EMBL/GenBank/DDBJ databases">
        <title>Midgut Transcriptome Profiling of Anoplphora glabripennis, a Lignocellulose Degrading, Wood-Boring Cerambycid.</title>
        <authorList>
            <person name="Scully E.D."/>
            <person name="Hoover K."/>
            <person name="Carlson J.E."/>
            <person name="Tien M."/>
            <person name="Geib S.M."/>
        </authorList>
    </citation>
    <scope>NUCLEOTIDE SEQUENCE</scope>
</reference>